<keyword evidence="2" id="KW-1185">Reference proteome</keyword>
<accession>A0A251XNZ2</accession>
<name>A0A251XNZ2_CLAMM</name>
<proteinExistence type="predicted"/>
<comment type="caution">
    <text evidence="1">The sequence shown here is derived from an EMBL/GenBank/DDBJ whole genome shotgun (WGS) entry which is preliminary data.</text>
</comment>
<reference evidence="1 2" key="1">
    <citation type="submission" date="2016-08" db="EMBL/GenBank/DDBJ databases">
        <title>Genome sequence of Clavibacter michiganensis subsp. michiganensis strain CASJ007.</title>
        <authorList>
            <person name="Thapa S.P."/>
            <person name="Coaker G."/>
        </authorList>
    </citation>
    <scope>NUCLEOTIDE SEQUENCE [LARGE SCALE GENOMIC DNA]</scope>
    <source>
        <strain evidence="1">CASJ007</strain>
    </source>
</reference>
<sequence length="84" mass="9754">MPATLRNAGRRRFPRAMYIRTPERVAGRPDPRRGDRAVRWSRTYGASRFGPRNRYVTSRRFDWCSSSMSTRLRPMPKPPCGGTP</sequence>
<protein>
    <submittedName>
        <fullName evidence="1">Uncharacterized protein</fullName>
    </submittedName>
</protein>
<dbReference type="EMBL" id="MDHH01000001">
    <property type="protein sequence ID" value="OUE05224.1"/>
    <property type="molecule type" value="Genomic_DNA"/>
</dbReference>
<evidence type="ECO:0000313" key="1">
    <source>
        <dbReference type="EMBL" id="OUE05224.1"/>
    </source>
</evidence>
<gene>
    <name evidence="1" type="ORF">CMMCAS07_09765</name>
</gene>
<dbReference type="AlphaFoldDB" id="A0A251XNZ2"/>
<organism evidence="1 2">
    <name type="scientific">Clavibacter michiganensis subsp. michiganensis</name>
    <dbReference type="NCBI Taxonomy" id="33013"/>
    <lineage>
        <taxon>Bacteria</taxon>
        <taxon>Bacillati</taxon>
        <taxon>Actinomycetota</taxon>
        <taxon>Actinomycetes</taxon>
        <taxon>Micrococcales</taxon>
        <taxon>Microbacteriaceae</taxon>
        <taxon>Clavibacter</taxon>
    </lineage>
</organism>
<dbReference type="Proteomes" id="UP000195062">
    <property type="component" value="Unassembled WGS sequence"/>
</dbReference>
<evidence type="ECO:0000313" key="2">
    <source>
        <dbReference type="Proteomes" id="UP000195062"/>
    </source>
</evidence>